<sequence length="315" mass="37612">MNELVSVIIPAYNHQDFIEEAILSVYNQTYEFIELILIDDKSEDKTYEKALRIINKKEFKKRFYKVIFLQNENNEGAHNTINKGIALSSGKFISILNSDDFYDSYRIEKLLSSWKGDRYFFAFSNYLFVDEDSTPILFHPLFIKLQLSIKEAFEDFLVPWFMFLQKNIALSTGNFFFSKELYNKIGGFADLSYCHDLHFILHALRYTNPCFVDEPLYYYRIHRGNTFREVSHLSIVEAEIVLSEFFFATEYLELVNPECPCRINFPVYFENFLKKFNLEVYFTRSVTGYMPVHRVIEKQLFEHYNFLKRKINHES</sequence>
<organism evidence="2">
    <name type="scientific">Thermodesulfobacterium geofontis</name>
    <dbReference type="NCBI Taxonomy" id="1295609"/>
    <lineage>
        <taxon>Bacteria</taxon>
        <taxon>Pseudomonadati</taxon>
        <taxon>Thermodesulfobacteriota</taxon>
        <taxon>Thermodesulfobacteria</taxon>
        <taxon>Thermodesulfobacteriales</taxon>
        <taxon>Thermodesulfobacteriaceae</taxon>
        <taxon>Thermodesulfobacterium</taxon>
    </lineage>
</organism>
<evidence type="ECO:0000259" key="1">
    <source>
        <dbReference type="Pfam" id="PF00535"/>
    </source>
</evidence>
<protein>
    <submittedName>
        <fullName evidence="2">Glycosyltransferase</fullName>
    </submittedName>
</protein>
<feature type="domain" description="Glycosyltransferase 2-like" evidence="1">
    <location>
        <begin position="6"/>
        <end position="173"/>
    </location>
</feature>
<dbReference type="InterPro" id="IPR001173">
    <property type="entry name" value="Glyco_trans_2-like"/>
</dbReference>
<dbReference type="EMBL" id="DRWR01000019">
    <property type="protein sequence ID" value="HHQ15394.1"/>
    <property type="molecule type" value="Genomic_DNA"/>
</dbReference>
<dbReference type="InterPro" id="IPR050834">
    <property type="entry name" value="Glycosyltransf_2"/>
</dbReference>
<comment type="caution">
    <text evidence="2">The sequence shown here is derived from an EMBL/GenBank/DDBJ whole genome shotgun (WGS) entry which is preliminary data.</text>
</comment>
<reference evidence="2" key="1">
    <citation type="journal article" date="2020" name="mSystems">
        <title>Genome- and Community-Level Interaction Insights into Carbon Utilization and Element Cycling Functions of Hydrothermarchaeota in Hydrothermal Sediment.</title>
        <authorList>
            <person name="Zhou Z."/>
            <person name="Liu Y."/>
            <person name="Xu W."/>
            <person name="Pan J."/>
            <person name="Luo Z.H."/>
            <person name="Li M."/>
        </authorList>
    </citation>
    <scope>NUCLEOTIDE SEQUENCE [LARGE SCALE GENOMIC DNA]</scope>
    <source>
        <strain evidence="2">SpSt-106</strain>
    </source>
</reference>
<proteinExistence type="predicted"/>
<dbReference type="GO" id="GO:0016740">
    <property type="term" value="F:transferase activity"/>
    <property type="evidence" value="ECO:0007669"/>
    <property type="project" value="UniProtKB-KW"/>
</dbReference>
<gene>
    <name evidence="2" type="ORF">ENM15_01015</name>
</gene>
<dbReference type="Gene3D" id="3.90.550.10">
    <property type="entry name" value="Spore Coat Polysaccharide Biosynthesis Protein SpsA, Chain A"/>
    <property type="match status" value="1"/>
</dbReference>
<keyword evidence="2" id="KW-0808">Transferase</keyword>
<dbReference type="SUPFAM" id="SSF53448">
    <property type="entry name" value="Nucleotide-diphospho-sugar transferases"/>
    <property type="match status" value="1"/>
</dbReference>
<accession>A0A7V5XFB0</accession>
<dbReference type="AlphaFoldDB" id="A0A7V5XFB0"/>
<evidence type="ECO:0000313" key="2">
    <source>
        <dbReference type="EMBL" id="HHQ15394.1"/>
    </source>
</evidence>
<name>A0A7V5XFB0_9BACT</name>
<dbReference type="PANTHER" id="PTHR43685">
    <property type="entry name" value="GLYCOSYLTRANSFERASE"/>
    <property type="match status" value="1"/>
</dbReference>
<dbReference type="Pfam" id="PF00535">
    <property type="entry name" value="Glycos_transf_2"/>
    <property type="match status" value="1"/>
</dbReference>
<dbReference type="InterPro" id="IPR029044">
    <property type="entry name" value="Nucleotide-diphossugar_trans"/>
</dbReference>
<dbReference type="PANTHER" id="PTHR43685:SF11">
    <property type="entry name" value="GLYCOSYLTRANSFERASE TAGX-RELATED"/>
    <property type="match status" value="1"/>
</dbReference>